<evidence type="ECO:0000313" key="6">
    <source>
        <dbReference type="EMBL" id="AUX45291.1"/>
    </source>
</evidence>
<dbReference type="InterPro" id="IPR042095">
    <property type="entry name" value="SUMF_sf"/>
</dbReference>
<dbReference type="Gene3D" id="3.90.1580.10">
    <property type="entry name" value="paralog of FGE (formylglycine-generating enzyme)"/>
    <property type="match status" value="1"/>
</dbReference>
<dbReference type="GO" id="GO:0005524">
    <property type="term" value="F:ATP binding"/>
    <property type="evidence" value="ECO:0007669"/>
    <property type="project" value="UniProtKB-UniRule"/>
</dbReference>
<evidence type="ECO:0000256" key="1">
    <source>
        <dbReference type="ARBA" id="ARBA00022741"/>
    </source>
</evidence>
<feature type="region of interest" description="Disordered" evidence="4">
    <location>
        <begin position="357"/>
        <end position="377"/>
    </location>
</feature>
<protein>
    <recommendedName>
        <fullName evidence="5">Protein kinase domain-containing protein</fullName>
    </recommendedName>
</protein>
<feature type="domain" description="Protein kinase" evidence="5">
    <location>
        <begin position="89"/>
        <end position="354"/>
    </location>
</feature>
<proteinExistence type="predicted"/>
<dbReference type="AlphaFoldDB" id="A0A2L0F1B6"/>
<keyword evidence="1 3" id="KW-0547">Nucleotide-binding</keyword>
<evidence type="ECO:0000259" key="5">
    <source>
        <dbReference type="PROSITE" id="PS50011"/>
    </source>
</evidence>
<gene>
    <name evidence="6" type="ORF">SOCE26_067730</name>
</gene>
<organism evidence="6 7">
    <name type="scientific">Sorangium cellulosum</name>
    <name type="common">Polyangium cellulosum</name>
    <dbReference type="NCBI Taxonomy" id="56"/>
    <lineage>
        <taxon>Bacteria</taxon>
        <taxon>Pseudomonadati</taxon>
        <taxon>Myxococcota</taxon>
        <taxon>Polyangia</taxon>
        <taxon>Polyangiales</taxon>
        <taxon>Polyangiaceae</taxon>
        <taxon>Sorangium</taxon>
    </lineage>
</organism>
<dbReference type="InterPro" id="IPR005532">
    <property type="entry name" value="SUMF_dom"/>
</dbReference>
<dbReference type="InterPro" id="IPR011009">
    <property type="entry name" value="Kinase-like_dom_sf"/>
</dbReference>
<dbReference type="InterPro" id="IPR017441">
    <property type="entry name" value="Protein_kinase_ATP_BS"/>
</dbReference>
<dbReference type="InterPro" id="IPR000719">
    <property type="entry name" value="Prot_kinase_dom"/>
</dbReference>
<dbReference type="InterPro" id="IPR016187">
    <property type="entry name" value="CTDL_fold"/>
</dbReference>
<dbReference type="PROSITE" id="PS00108">
    <property type="entry name" value="PROTEIN_KINASE_ST"/>
    <property type="match status" value="1"/>
</dbReference>
<dbReference type="SUPFAM" id="SSF56436">
    <property type="entry name" value="C-type lectin-like"/>
    <property type="match status" value="1"/>
</dbReference>
<dbReference type="Pfam" id="PF03781">
    <property type="entry name" value="FGE-sulfatase"/>
    <property type="match status" value="1"/>
</dbReference>
<dbReference type="PANTHER" id="PTHR23150:SF19">
    <property type="entry name" value="FORMYLGLYCINE-GENERATING ENZYME"/>
    <property type="match status" value="1"/>
</dbReference>
<feature type="binding site" evidence="3">
    <location>
        <position position="118"/>
    </location>
    <ligand>
        <name>ATP</name>
        <dbReference type="ChEBI" id="CHEBI:30616"/>
    </ligand>
</feature>
<dbReference type="SUPFAM" id="SSF56112">
    <property type="entry name" value="Protein kinase-like (PK-like)"/>
    <property type="match status" value="1"/>
</dbReference>
<dbReference type="Pfam" id="PF00069">
    <property type="entry name" value="Pkinase"/>
    <property type="match status" value="1"/>
</dbReference>
<evidence type="ECO:0000313" key="7">
    <source>
        <dbReference type="Proteomes" id="UP000238348"/>
    </source>
</evidence>
<evidence type="ECO:0000256" key="3">
    <source>
        <dbReference type="PROSITE-ProRule" id="PRU10141"/>
    </source>
</evidence>
<evidence type="ECO:0000256" key="2">
    <source>
        <dbReference type="ARBA" id="ARBA00022840"/>
    </source>
</evidence>
<feature type="compositionally biased region" description="Basic and acidic residues" evidence="4">
    <location>
        <begin position="497"/>
        <end position="509"/>
    </location>
</feature>
<dbReference type="Gene3D" id="3.30.200.20">
    <property type="entry name" value="Phosphorylase Kinase, domain 1"/>
    <property type="match status" value="1"/>
</dbReference>
<dbReference type="PANTHER" id="PTHR23150">
    <property type="entry name" value="SULFATASE MODIFYING FACTOR 1, 2"/>
    <property type="match status" value="1"/>
</dbReference>
<dbReference type="Gene3D" id="1.10.510.10">
    <property type="entry name" value="Transferase(Phosphotransferase) domain 1"/>
    <property type="match status" value="1"/>
</dbReference>
<accession>A0A2L0F1B6</accession>
<evidence type="ECO:0000256" key="4">
    <source>
        <dbReference type="SAM" id="MobiDB-lite"/>
    </source>
</evidence>
<dbReference type="Proteomes" id="UP000238348">
    <property type="component" value="Chromosome"/>
</dbReference>
<dbReference type="PROSITE" id="PS50011">
    <property type="entry name" value="PROTEIN_KINASE_DOM"/>
    <property type="match status" value="1"/>
</dbReference>
<feature type="region of interest" description="Disordered" evidence="4">
    <location>
        <begin position="490"/>
        <end position="510"/>
    </location>
</feature>
<dbReference type="CDD" id="cd14014">
    <property type="entry name" value="STKc_PknB_like"/>
    <property type="match status" value="1"/>
</dbReference>
<name>A0A2L0F1B6_SORCE</name>
<keyword evidence="2 3" id="KW-0067">ATP-binding</keyword>
<sequence>MFAAHRGPDLCETSGRPMGQDTSLRCAGCGSPLPGNARFCPSCGQPAPDPGLGYSATALPGTELGAGELPPPLPLPPVRLLPGTELSVYRIETTLGEGGMGVVYRAHDRARERVVAVKCLHSNLSGNPEIRRRFAREARVLRGWNHENVVAVYDFVEREHVLAIVMEYIEGHTLVRHLERWRGRIPFQEIRALFGGVLGAMDEGHRLGIIHRDLKPDNILVTPGKDGMMPKIVDFGIAKILEGTTYTLSGAFLGTCCYMSPEQVKSPHAADPRSDIYSLGVTLYKLSTGQVPFDSPNHFAVMMAHVADTPAPPSSLRPDIPPALDRLILDALSKDPAGRPASCAEFRARLDQALAEYSPAPSRPSSEGRPLAPTVREKTGEQMILVPGGPFLMGQQRRKVHVDAFYMDRTPVTNRQFKAFIDVTGYRPDDPDASRFLSHFRRGEIPSGQEDHPVVYVSWDDARAYANWAGKRLPTEAEWEKAARGTDGRKYPWGRAEPGHTRANYDNREGGTVPVGSLPAGASPYGILDLAGNVWEWCEDYDDPLFYTDGPSHNPRNTRPADKPLLVMRGGAWMYGAQSLRTWTRTSFEAHYRFASGGFRCVRTASSG</sequence>
<dbReference type="GO" id="GO:0120147">
    <property type="term" value="F:formylglycine-generating oxidase activity"/>
    <property type="evidence" value="ECO:0007669"/>
    <property type="project" value="TreeGrafter"/>
</dbReference>
<dbReference type="SMART" id="SM00220">
    <property type="entry name" value="S_TKc"/>
    <property type="match status" value="1"/>
</dbReference>
<dbReference type="InterPro" id="IPR051043">
    <property type="entry name" value="Sulfatase_Mod_Factor_Kinase"/>
</dbReference>
<dbReference type="EMBL" id="CP012673">
    <property type="protein sequence ID" value="AUX45291.1"/>
    <property type="molecule type" value="Genomic_DNA"/>
</dbReference>
<dbReference type="GO" id="GO:0004672">
    <property type="term" value="F:protein kinase activity"/>
    <property type="evidence" value="ECO:0007669"/>
    <property type="project" value="InterPro"/>
</dbReference>
<dbReference type="InterPro" id="IPR008271">
    <property type="entry name" value="Ser/Thr_kinase_AS"/>
</dbReference>
<reference evidence="6 7" key="1">
    <citation type="submission" date="2015-09" db="EMBL/GenBank/DDBJ databases">
        <title>Sorangium comparison.</title>
        <authorList>
            <person name="Zaburannyi N."/>
            <person name="Bunk B."/>
            <person name="Overmann J."/>
            <person name="Mueller R."/>
        </authorList>
    </citation>
    <scope>NUCLEOTIDE SEQUENCE [LARGE SCALE GENOMIC DNA]</scope>
    <source>
        <strain evidence="6 7">So ce26</strain>
    </source>
</reference>
<dbReference type="PROSITE" id="PS00107">
    <property type="entry name" value="PROTEIN_KINASE_ATP"/>
    <property type="match status" value="1"/>
</dbReference>